<sequence length="279" mass="30733">MTDTTPYDHDRNELSRSALARLVLSDRAVALAQTAGALAVTRYDAYTGPGGRASEALSLTWIADRLLAYAVVYEREHGSSWEEIAQHLGMDAATVEARFAPEIERWNTAFAVPYRLDETGRKRIPNLPTAAYDPQSACRRLDLWAHVHLTISDKHAVSDGLRPSSLKDDPSASTAHDIDGWICRRNFSPFMESLSRYVGTDWEPTDWDTVALSLEGTDDSDPDDGWYVHRMAGAWQSVEVRLANAAAATDMVSVVVAGAEAAELRLRIDTLLSAFAIEP</sequence>
<evidence type="ECO:0000313" key="2">
    <source>
        <dbReference type="Proteomes" id="UP001180754"/>
    </source>
</evidence>
<dbReference type="RefSeq" id="WP_311730361.1">
    <property type="nucleotide sequence ID" value="NZ_JAVRFD010000037.1"/>
</dbReference>
<gene>
    <name evidence="1" type="ORF">RND15_45180</name>
</gene>
<name>A0ABU2XVE0_9ACTN</name>
<dbReference type="EMBL" id="JAVRFD010000037">
    <property type="protein sequence ID" value="MDT0549792.1"/>
    <property type="molecule type" value="Genomic_DNA"/>
</dbReference>
<accession>A0ABU2XVE0</accession>
<proteinExistence type="predicted"/>
<comment type="caution">
    <text evidence="1">The sequence shown here is derived from an EMBL/GenBank/DDBJ whole genome shotgun (WGS) entry which is preliminary data.</text>
</comment>
<protein>
    <submittedName>
        <fullName evidence="1">Uncharacterized protein</fullName>
    </submittedName>
</protein>
<dbReference type="Proteomes" id="UP001180754">
    <property type="component" value="Unassembled WGS sequence"/>
</dbReference>
<evidence type="ECO:0000313" key="1">
    <source>
        <dbReference type="EMBL" id="MDT0549792.1"/>
    </source>
</evidence>
<reference evidence="1" key="1">
    <citation type="submission" date="2024-05" db="EMBL/GenBank/DDBJ databases">
        <title>30 novel species of actinomycetes from the DSMZ collection.</title>
        <authorList>
            <person name="Nouioui I."/>
        </authorList>
    </citation>
    <scope>NUCLEOTIDE SEQUENCE</scope>
    <source>
        <strain evidence="1">DSM 41529</strain>
    </source>
</reference>
<keyword evidence="2" id="KW-1185">Reference proteome</keyword>
<organism evidence="1 2">
    <name type="scientific">Streptomyces lonegramiae</name>
    <dbReference type="NCBI Taxonomy" id="3075524"/>
    <lineage>
        <taxon>Bacteria</taxon>
        <taxon>Bacillati</taxon>
        <taxon>Actinomycetota</taxon>
        <taxon>Actinomycetes</taxon>
        <taxon>Kitasatosporales</taxon>
        <taxon>Streptomycetaceae</taxon>
        <taxon>Streptomyces</taxon>
    </lineage>
</organism>